<proteinExistence type="predicted"/>
<organism evidence="1 2">
    <name type="scientific">Brenthis ino</name>
    <name type="common">lesser marbled fritillary</name>
    <dbReference type="NCBI Taxonomy" id="405034"/>
    <lineage>
        <taxon>Eukaryota</taxon>
        <taxon>Metazoa</taxon>
        <taxon>Ecdysozoa</taxon>
        <taxon>Arthropoda</taxon>
        <taxon>Hexapoda</taxon>
        <taxon>Insecta</taxon>
        <taxon>Pterygota</taxon>
        <taxon>Neoptera</taxon>
        <taxon>Endopterygota</taxon>
        <taxon>Lepidoptera</taxon>
        <taxon>Glossata</taxon>
        <taxon>Ditrysia</taxon>
        <taxon>Papilionoidea</taxon>
        <taxon>Nymphalidae</taxon>
        <taxon>Heliconiinae</taxon>
        <taxon>Argynnini</taxon>
        <taxon>Brenthis</taxon>
    </lineage>
</organism>
<keyword evidence="2" id="KW-1185">Reference proteome</keyword>
<evidence type="ECO:0000313" key="1">
    <source>
        <dbReference type="EMBL" id="CAH0720916.1"/>
    </source>
</evidence>
<evidence type="ECO:0000313" key="2">
    <source>
        <dbReference type="Proteomes" id="UP000838878"/>
    </source>
</evidence>
<dbReference type="AlphaFoldDB" id="A0A8J9YC46"/>
<dbReference type="OrthoDB" id="7469714at2759"/>
<reference evidence="1" key="1">
    <citation type="submission" date="2021-12" db="EMBL/GenBank/DDBJ databases">
        <authorList>
            <person name="Martin H S."/>
        </authorList>
    </citation>
    <scope>NUCLEOTIDE SEQUENCE</scope>
</reference>
<protein>
    <submittedName>
        <fullName evidence="1">Uncharacterized protein</fullName>
    </submittedName>
</protein>
<dbReference type="Proteomes" id="UP000838878">
    <property type="component" value="Chromosome 2"/>
</dbReference>
<dbReference type="EMBL" id="OV170222">
    <property type="protein sequence ID" value="CAH0720916.1"/>
    <property type="molecule type" value="Genomic_DNA"/>
</dbReference>
<name>A0A8J9YC46_9NEOP</name>
<accession>A0A8J9YC46</accession>
<sequence length="218" mass="24977">MAQYLWGVAQLVNDPSSDLINIVRQSFVSNNAKPNPTDESQGNKELPKVAESKEVNHRVTFLSGCVPQTSCARNDKNKQFSSKYVQVGQPICKCHEASVQSHKSWSIHVSKTTSTHVTRLSRSTNTYEPTPKKDACTESMKQRICQNHRDVFNILKDWPRINLDRNNNGKKFTVRLKNSISKIINYFKIDKIQNFPEYHGPETNHLLLYKEVSCVKLE</sequence>
<gene>
    <name evidence="1" type="ORF">BINO364_LOCUS7078</name>
</gene>
<feature type="non-terminal residue" evidence="1">
    <location>
        <position position="218"/>
    </location>
</feature>